<evidence type="ECO:0000313" key="2">
    <source>
        <dbReference type="EMBL" id="KAE9384758.1"/>
    </source>
</evidence>
<evidence type="ECO:0000313" key="3">
    <source>
        <dbReference type="Proteomes" id="UP000799118"/>
    </source>
</evidence>
<dbReference type="Proteomes" id="UP000799118">
    <property type="component" value="Unassembled WGS sequence"/>
</dbReference>
<accession>A0A6A4GGY3</accession>
<gene>
    <name evidence="2" type="ORF">BT96DRAFT_1007760</name>
</gene>
<name>A0A6A4GGY3_9AGAR</name>
<keyword evidence="3" id="KW-1185">Reference proteome</keyword>
<sequence>MAAMESVPRPKVVKRVRPDTNGGGSPKPSIDQPSISEHVSTPERKDERQRAIHTD</sequence>
<dbReference type="AlphaFoldDB" id="A0A6A4GGY3"/>
<reference evidence="2" key="1">
    <citation type="journal article" date="2019" name="Environ. Microbiol.">
        <title>Fungal ecological strategies reflected in gene transcription - a case study of two litter decomposers.</title>
        <authorList>
            <person name="Barbi F."/>
            <person name="Kohler A."/>
            <person name="Barry K."/>
            <person name="Baskaran P."/>
            <person name="Daum C."/>
            <person name="Fauchery L."/>
            <person name="Ihrmark K."/>
            <person name="Kuo A."/>
            <person name="LaButti K."/>
            <person name="Lipzen A."/>
            <person name="Morin E."/>
            <person name="Grigoriev I.V."/>
            <person name="Henrissat B."/>
            <person name="Lindahl B."/>
            <person name="Martin F."/>
        </authorList>
    </citation>
    <scope>NUCLEOTIDE SEQUENCE</scope>
    <source>
        <strain evidence="2">JB14</strain>
    </source>
</reference>
<organism evidence="2 3">
    <name type="scientific">Gymnopus androsaceus JB14</name>
    <dbReference type="NCBI Taxonomy" id="1447944"/>
    <lineage>
        <taxon>Eukaryota</taxon>
        <taxon>Fungi</taxon>
        <taxon>Dikarya</taxon>
        <taxon>Basidiomycota</taxon>
        <taxon>Agaricomycotina</taxon>
        <taxon>Agaricomycetes</taxon>
        <taxon>Agaricomycetidae</taxon>
        <taxon>Agaricales</taxon>
        <taxon>Marasmiineae</taxon>
        <taxon>Omphalotaceae</taxon>
        <taxon>Gymnopus</taxon>
    </lineage>
</organism>
<protein>
    <submittedName>
        <fullName evidence="2">Uncharacterized protein</fullName>
    </submittedName>
</protein>
<feature type="region of interest" description="Disordered" evidence="1">
    <location>
        <begin position="1"/>
        <end position="55"/>
    </location>
</feature>
<proteinExistence type="predicted"/>
<evidence type="ECO:0000256" key="1">
    <source>
        <dbReference type="SAM" id="MobiDB-lite"/>
    </source>
</evidence>
<dbReference type="EMBL" id="ML770087">
    <property type="protein sequence ID" value="KAE9384758.1"/>
    <property type="molecule type" value="Genomic_DNA"/>
</dbReference>
<feature type="compositionally biased region" description="Basic and acidic residues" evidence="1">
    <location>
        <begin position="40"/>
        <end position="55"/>
    </location>
</feature>